<dbReference type="OrthoDB" id="3202607at2759"/>
<proteinExistence type="predicted"/>
<comment type="caution">
    <text evidence="1">The sequence shown here is derived from an EMBL/GenBank/DDBJ whole genome shotgun (WGS) entry which is preliminary data.</text>
</comment>
<name>A0A9P5PLI2_9AGAR</name>
<gene>
    <name evidence="1" type="ORF">BDP27DRAFT_176377</name>
</gene>
<accession>A0A9P5PLI2</accession>
<evidence type="ECO:0000313" key="1">
    <source>
        <dbReference type="EMBL" id="KAF9064225.1"/>
    </source>
</evidence>
<dbReference type="Gene3D" id="3.60.130.30">
    <property type="match status" value="1"/>
</dbReference>
<protein>
    <submittedName>
        <fullName evidence="1">Uncharacterized protein</fullName>
    </submittedName>
</protein>
<sequence length="309" mass="34137">MHSSIAELEAHGLVEFVPDPGQTYALLDSDGVVTGVIGGNPQGTGWLETVNKTATQAIRQARAELTFSDKQANHRRADCPAVAFGVSFGGGPQAPGNLKQSNEAVFNTMFALLSLNCFAWISGYANALFMAYAYRCYTYSRSTLDKLFSWNPRLRRLFRNNVWAACTINFGPFSATYPHVDCANPCFNWCSVTALGNFNAVLGGHLVLWDLGLFIRFPPGSTILIPSALLVHSNVPISSNEERYSFVQYSSAGLFRWVENGFQSDVSFNKRASASERARRNAERQGKWENGLCMFSRWADIQAGNWKGT</sequence>
<dbReference type="AlphaFoldDB" id="A0A9P5PLI2"/>
<organism evidence="1 2">
    <name type="scientific">Rhodocollybia butyracea</name>
    <dbReference type="NCBI Taxonomy" id="206335"/>
    <lineage>
        <taxon>Eukaryota</taxon>
        <taxon>Fungi</taxon>
        <taxon>Dikarya</taxon>
        <taxon>Basidiomycota</taxon>
        <taxon>Agaricomycotina</taxon>
        <taxon>Agaricomycetes</taxon>
        <taxon>Agaricomycetidae</taxon>
        <taxon>Agaricales</taxon>
        <taxon>Marasmiineae</taxon>
        <taxon>Omphalotaceae</taxon>
        <taxon>Rhodocollybia</taxon>
    </lineage>
</organism>
<reference evidence="1" key="1">
    <citation type="submission" date="2020-11" db="EMBL/GenBank/DDBJ databases">
        <authorList>
            <consortium name="DOE Joint Genome Institute"/>
            <person name="Ahrendt S."/>
            <person name="Riley R."/>
            <person name="Andreopoulos W."/>
            <person name="Labutti K."/>
            <person name="Pangilinan J."/>
            <person name="Ruiz-Duenas F.J."/>
            <person name="Barrasa J.M."/>
            <person name="Sanchez-Garcia M."/>
            <person name="Camarero S."/>
            <person name="Miyauchi S."/>
            <person name="Serrano A."/>
            <person name="Linde D."/>
            <person name="Babiker R."/>
            <person name="Drula E."/>
            <person name="Ayuso-Fernandez I."/>
            <person name="Pacheco R."/>
            <person name="Padilla G."/>
            <person name="Ferreira P."/>
            <person name="Barriuso J."/>
            <person name="Kellner H."/>
            <person name="Castanera R."/>
            <person name="Alfaro M."/>
            <person name="Ramirez L."/>
            <person name="Pisabarro A.G."/>
            <person name="Kuo A."/>
            <person name="Tritt A."/>
            <person name="Lipzen A."/>
            <person name="He G."/>
            <person name="Yan M."/>
            <person name="Ng V."/>
            <person name="Cullen D."/>
            <person name="Martin F."/>
            <person name="Rosso M.-N."/>
            <person name="Henrissat B."/>
            <person name="Hibbett D."/>
            <person name="Martinez A.T."/>
            <person name="Grigoriev I.V."/>
        </authorList>
    </citation>
    <scope>NUCLEOTIDE SEQUENCE</scope>
    <source>
        <strain evidence="1">AH 40177</strain>
    </source>
</reference>
<dbReference type="EMBL" id="JADNRY010000128">
    <property type="protein sequence ID" value="KAF9064225.1"/>
    <property type="molecule type" value="Genomic_DNA"/>
</dbReference>
<evidence type="ECO:0000313" key="2">
    <source>
        <dbReference type="Proteomes" id="UP000772434"/>
    </source>
</evidence>
<keyword evidence="2" id="KW-1185">Reference proteome</keyword>
<dbReference type="Proteomes" id="UP000772434">
    <property type="component" value="Unassembled WGS sequence"/>
</dbReference>